<dbReference type="Gene3D" id="2.40.70.10">
    <property type="entry name" value="Acid Proteases"/>
    <property type="match status" value="1"/>
</dbReference>
<gene>
    <name evidence="3" type="ORF">OLC1_LOCUS5965</name>
</gene>
<evidence type="ECO:0000313" key="3">
    <source>
        <dbReference type="EMBL" id="CAI9094878.1"/>
    </source>
</evidence>
<dbReference type="SUPFAM" id="SSF53098">
    <property type="entry name" value="Ribonuclease H-like"/>
    <property type="match status" value="1"/>
</dbReference>
<feature type="domain" description="RNase H type-1" evidence="2">
    <location>
        <begin position="643"/>
        <end position="728"/>
    </location>
</feature>
<dbReference type="CDD" id="cd00303">
    <property type="entry name" value="retropepsin_like"/>
    <property type="match status" value="1"/>
</dbReference>
<dbReference type="PANTHER" id="PTHR33240:SF15">
    <property type="entry name" value="GAG-PRO-LIKE PROTEIN"/>
    <property type="match status" value="1"/>
</dbReference>
<evidence type="ECO:0000256" key="1">
    <source>
        <dbReference type="SAM" id="MobiDB-lite"/>
    </source>
</evidence>
<dbReference type="SUPFAM" id="SSF50630">
    <property type="entry name" value="Acid proteases"/>
    <property type="match status" value="1"/>
</dbReference>
<dbReference type="InterPro" id="IPR036397">
    <property type="entry name" value="RNaseH_sf"/>
</dbReference>
<dbReference type="InterPro" id="IPR002156">
    <property type="entry name" value="RNaseH_domain"/>
</dbReference>
<sequence length="774" mass="84012">MLHQRFSNIEHAMATQVEYFEDAFQRLIDHNTNTRSVTLSRSVTSGVNTATGAVRSEVPPVSMVNNSLYHAIFQTSATDTPLQNLRARPITSIVSSIWHTSDDAWNVMGTTIAQSKVPGAMAGDSGNAAAAILSHLSGPEGAPRLTYIPQGTEDVDVQETAGVTVNQGPVGTGNNQGAIIENARQAGQHVQATNDRHFILYQNRVPRNNTAATNLDDSHIPQGSGAPAGTSGQADGANIVSGRMVNVGFGSHSSYTCLVTGCEDCDKVYNKVKQQLQELGSKFGGHSHRQNTRPPATEVNIVINGQTQTWKFFRRNNECPSIQGWGIPLLTLRLTRHTKFMIQNRQCGNGFSVPTKGTIPSPEPATATTILPKAVANTLVVPEAVSFVTEPHDATVGGIQLLSQEGKGSVIMLSHPAESSGTHIWPLYICAIMDGVPLRRVLVDNDATINILPTRALQRLGKQLKDLVPTEVLVSRFTGDVTTAKGILPLQVEVGSQVVGSVFFVVDTKASYNALVGRDWIHSARCIPSSLHQAIIIWGTDGPEIIAADASPFAAQANAVEAYYYDSEVGSVLDTMELDQELLKANEKQAAIKRVLQYFENEHQHQIETPAVCWDEVIYDADPVSVSDVINLSELATATPSFKATHYQAEYEGLIHALETLLYNGATHAKVIGDSALVVGQMKKLMERSDEVMAKYAAVGDMLDARFQHIEFQNVEREFNAEVNDMVQLASGYLKTPLGPDIAYDTIDFDTPAYVRYPLNAECPVTIITTAEDW</sequence>
<dbReference type="Proteomes" id="UP001161247">
    <property type="component" value="Chromosome 2"/>
</dbReference>
<dbReference type="GO" id="GO:0004523">
    <property type="term" value="F:RNA-DNA hybrid ribonuclease activity"/>
    <property type="evidence" value="ECO:0007669"/>
    <property type="project" value="InterPro"/>
</dbReference>
<accession>A0AAV1CIG8</accession>
<dbReference type="InterPro" id="IPR012337">
    <property type="entry name" value="RNaseH-like_sf"/>
</dbReference>
<protein>
    <submittedName>
        <fullName evidence="3">OLC1v1030702C1</fullName>
    </submittedName>
</protein>
<dbReference type="EMBL" id="OX459119">
    <property type="protein sequence ID" value="CAI9094878.1"/>
    <property type="molecule type" value="Genomic_DNA"/>
</dbReference>
<reference evidence="3" key="1">
    <citation type="submission" date="2023-03" db="EMBL/GenBank/DDBJ databases">
        <authorList>
            <person name="Julca I."/>
        </authorList>
    </citation>
    <scope>NUCLEOTIDE SEQUENCE</scope>
</reference>
<dbReference type="AlphaFoldDB" id="A0AAV1CIG8"/>
<keyword evidence="4" id="KW-1185">Reference proteome</keyword>
<dbReference type="PANTHER" id="PTHR33240">
    <property type="entry name" value="OS08G0508500 PROTEIN"/>
    <property type="match status" value="1"/>
</dbReference>
<proteinExistence type="predicted"/>
<evidence type="ECO:0000259" key="2">
    <source>
        <dbReference type="Pfam" id="PF13456"/>
    </source>
</evidence>
<dbReference type="Gene3D" id="3.30.420.10">
    <property type="entry name" value="Ribonuclease H-like superfamily/Ribonuclease H"/>
    <property type="match status" value="1"/>
</dbReference>
<evidence type="ECO:0000313" key="4">
    <source>
        <dbReference type="Proteomes" id="UP001161247"/>
    </source>
</evidence>
<dbReference type="Pfam" id="PF13456">
    <property type="entry name" value="RVT_3"/>
    <property type="match status" value="1"/>
</dbReference>
<dbReference type="InterPro" id="IPR021109">
    <property type="entry name" value="Peptidase_aspartic_dom_sf"/>
</dbReference>
<dbReference type="GO" id="GO:0003676">
    <property type="term" value="F:nucleic acid binding"/>
    <property type="evidence" value="ECO:0007669"/>
    <property type="project" value="InterPro"/>
</dbReference>
<name>A0AAV1CIG8_OLDCO</name>
<feature type="region of interest" description="Disordered" evidence="1">
    <location>
        <begin position="210"/>
        <end position="234"/>
    </location>
</feature>
<organism evidence="3 4">
    <name type="scientific">Oldenlandia corymbosa var. corymbosa</name>
    <dbReference type="NCBI Taxonomy" id="529605"/>
    <lineage>
        <taxon>Eukaryota</taxon>
        <taxon>Viridiplantae</taxon>
        <taxon>Streptophyta</taxon>
        <taxon>Embryophyta</taxon>
        <taxon>Tracheophyta</taxon>
        <taxon>Spermatophyta</taxon>
        <taxon>Magnoliopsida</taxon>
        <taxon>eudicotyledons</taxon>
        <taxon>Gunneridae</taxon>
        <taxon>Pentapetalae</taxon>
        <taxon>asterids</taxon>
        <taxon>lamiids</taxon>
        <taxon>Gentianales</taxon>
        <taxon>Rubiaceae</taxon>
        <taxon>Rubioideae</taxon>
        <taxon>Spermacoceae</taxon>
        <taxon>Hedyotis-Oldenlandia complex</taxon>
        <taxon>Oldenlandia</taxon>
    </lineage>
</organism>